<dbReference type="Gene3D" id="2.40.420.20">
    <property type="match status" value="1"/>
</dbReference>
<dbReference type="Gene3D" id="2.40.50.100">
    <property type="match status" value="1"/>
</dbReference>
<reference evidence="5 6" key="1">
    <citation type="submission" date="2018-08" db="EMBL/GenBank/DDBJ databases">
        <title>Draft genome sequence of the cyanotroph, Pseudomonas monteilii BCN3.</title>
        <authorList>
            <person name="Jones L.B."/>
            <person name="Kunz D.A."/>
        </authorList>
    </citation>
    <scope>NUCLEOTIDE SEQUENCE [LARGE SCALE GENOMIC DNA]</scope>
    <source>
        <strain evidence="5 6">BCN3</strain>
    </source>
</reference>
<dbReference type="AlphaFoldDB" id="A0A399M998"/>
<dbReference type="InterPro" id="IPR006143">
    <property type="entry name" value="RND_pump_MFP"/>
</dbReference>
<evidence type="ECO:0000256" key="2">
    <source>
        <dbReference type="SAM" id="SignalP"/>
    </source>
</evidence>
<evidence type="ECO:0000256" key="1">
    <source>
        <dbReference type="ARBA" id="ARBA00009477"/>
    </source>
</evidence>
<dbReference type="InterPro" id="IPR058624">
    <property type="entry name" value="MdtA-like_HH"/>
</dbReference>
<protein>
    <submittedName>
        <fullName evidence="5">Efflux RND transporter periplasmic adaptor subunit</fullName>
    </submittedName>
</protein>
<dbReference type="GO" id="GO:1990281">
    <property type="term" value="C:efflux pump complex"/>
    <property type="evidence" value="ECO:0007669"/>
    <property type="project" value="TreeGrafter"/>
</dbReference>
<dbReference type="PANTHER" id="PTHR30469:SF18">
    <property type="entry name" value="RESISTANCE-NODULATION-CELL DIVISION (RND) EFFLUX MEMBRANE FUSION PROTEIN-RELATED"/>
    <property type="match status" value="1"/>
</dbReference>
<dbReference type="NCBIfam" id="TIGR01730">
    <property type="entry name" value="RND_mfp"/>
    <property type="match status" value="1"/>
</dbReference>
<dbReference type="EMBL" id="QWLL01000030">
    <property type="protein sequence ID" value="RII77406.1"/>
    <property type="molecule type" value="Genomic_DNA"/>
</dbReference>
<evidence type="ECO:0000259" key="4">
    <source>
        <dbReference type="Pfam" id="PF25954"/>
    </source>
</evidence>
<dbReference type="SUPFAM" id="SSF111369">
    <property type="entry name" value="HlyD-like secretion proteins"/>
    <property type="match status" value="1"/>
</dbReference>
<feature type="domain" description="CusB-like beta-barrel" evidence="4">
    <location>
        <begin position="215"/>
        <end position="278"/>
    </location>
</feature>
<dbReference type="InterPro" id="IPR058792">
    <property type="entry name" value="Beta-barrel_RND_2"/>
</dbReference>
<evidence type="ECO:0000259" key="3">
    <source>
        <dbReference type="Pfam" id="PF25876"/>
    </source>
</evidence>
<feature type="domain" description="Multidrug resistance protein MdtA-like alpha-helical hairpin" evidence="3">
    <location>
        <begin position="106"/>
        <end position="173"/>
    </location>
</feature>
<gene>
    <name evidence="5" type="ORF">D0894_12430</name>
</gene>
<comment type="caution">
    <text evidence="5">The sequence shown here is derived from an EMBL/GenBank/DDBJ whole genome shotgun (WGS) entry which is preliminary data.</text>
</comment>
<feature type="chain" id="PRO_5017235757" evidence="2">
    <location>
        <begin position="25"/>
        <end position="363"/>
    </location>
</feature>
<dbReference type="PANTHER" id="PTHR30469">
    <property type="entry name" value="MULTIDRUG RESISTANCE PROTEIN MDTA"/>
    <property type="match status" value="1"/>
</dbReference>
<organism evidence="5 6">
    <name type="scientific">Pseudomonas monteilii</name>
    <dbReference type="NCBI Taxonomy" id="76759"/>
    <lineage>
        <taxon>Bacteria</taxon>
        <taxon>Pseudomonadati</taxon>
        <taxon>Pseudomonadota</taxon>
        <taxon>Gammaproteobacteria</taxon>
        <taxon>Pseudomonadales</taxon>
        <taxon>Pseudomonadaceae</taxon>
        <taxon>Pseudomonas</taxon>
    </lineage>
</organism>
<feature type="signal peptide" evidence="2">
    <location>
        <begin position="1"/>
        <end position="24"/>
    </location>
</feature>
<accession>A0A399M998</accession>
<keyword evidence="2" id="KW-0732">Signal</keyword>
<dbReference type="Pfam" id="PF25954">
    <property type="entry name" value="Beta-barrel_RND_2"/>
    <property type="match status" value="1"/>
</dbReference>
<dbReference type="Gene3D" id="2.40.30.170">
    <property type="match status" value="1"/>
</dbReference>
<evidence type="ECO:0000313" key="6">
    <source>
        <dbReference type="Proteomes" id="UP000265875"/>
    </source>
</evidence>
<dbReference type="PROSITE" id="PS51257">
    <property type="entry name" value="PROKAR_LIPOPROTEIN"/>
    <property type="match status" value="1"/>
</dbReference>
<dbReference type="GO" id="GO:0015562">
    <property type="term" value="F:efflux transmembrane transporter activity"/>
    <property type="evidence" value="ECO:0007669"/>
    <property type="project" value="TreeGrafter"/>
</dbReference>
<name>A0A399M998_9PSED</name>
<sequence length="363" mass="38850">MSTCDRFCVSLITAALCTSLSGCGAPSTADPRVDHPPLVSTAVVSADQAHWQRQFTGVVAARVESAIGFRVAGKVAERFVDVGQHVKLGQPLMRLDLADFDLDVRNQQAAVEASHAALVRASADLERLQGLVDLGAVSAKTFDQAQETQRAAQSRWNAANATLSLAKNALRYADLRADVDGVVMRRFADEGQVVAVGQPVLELAQDGAREALIDLPETLRPALGSIAVAHLYADPTQRFVVRLRELSSAADPLTRTYRARYVLDGPSADIPLGSTVIVGIASKVAESERKIPLASIYDRGQGPGVWVVAADNRIHYRSIGISRIDEEHATVNGGVDAGERLVALGVHQLHEGQEVRFVDGQAQ</sequence>
<comment type="similarity">
    <text evidence="1">Belongs to the membrane fusion protein (MFP) (TC 8.A.1) family.</text>
</comment>
<dbReference type="RefSeq" id="WP_119369960.1">
    <property type="nucleotide sequence ID" value="NZ_QWLL01000030.1"/>
</dbReference>
<dbReference type="Gene3D" id="1.10.287.470">
    <property type="entry name" value="Helix hairpin bin"/>
    <property type="match status" value="1"/>
</dbReference>
<dbReference type="Proteomes" id="UP000265875">
    <property type="component" value="Unassembled WGS sequence"/>
</dbReference>
<proteinExistence type="inferred from homology"/>
<dbReference type="Pfam" id="PF25876">
    <property type="entry name" value="HH_MFP_RND"/>
    <property type="match status" value="1"/>
</dbReference>
<evidence type="ECO:0000313" key="5">
    <source>
        <dbReference type="EMBL" id="RII77406.1"/>
    </source>
</evidence>